<organism evidence="9 10">
    <name type="scientific">Ascobolus immersus RN42</name>
    <dbReference type="NCBI Taxonomy" id="1160509"/>
    <lineage>
        <taxon>Eukaryota</taxon>
        <taxon>Fungi</taxon>
        <taxon>Dikarya</taxon>
        <taxon>Ascomycota</taxon>
        <taxon>Pezizomycotina</taxon>
        <taxon>Pezizomycetes</taxon>
        <taxon>Pezizales</taxon>
        <taxon>Ascobolaceae</taxon>
        <taxon>Ascobolus</taxon>
    </lineage>
</organism>
<dbReference type="InterPro" id="IPR037869">
    <property type="entry name" value="Spp1/CFP1"/>
</dbReference>
<feature type="domain" description="PHD-type" evidence="8">
    <location>
        <begin position="57"/>
        <end position="106"/>
    </location>
</feature>
<dbReference type="AlphaFoldDB" id="A0A3N4IWB2"/>
<dbReference type="EMBL" id="ML119651">
    <property type="protein sequence ID" value="RPA85914.1"/>
    <property type="molecule type" value="Genomic_DNA"/>
</dbReference>
<evidence type="ECO:0000256" key="2">
    <source>
        <dbReference type="ARBA" id="ARBA00022723"/>
    </source>
</evidence>
<dbReference type="SUPFAM" id="SSF57903">
    <property type="entry name" value="FYVE/PHD zinc finger"/>
    <property type="match status" value="1"/>
</dbReference>
<evidence type="ECO:0000256" key="5">
    <source>
        <dbReference type="ARBA" id="ARBA00023242"/>
    </source>
</evidence>
<dbReference type="PROSITE" id="PS50016">
    <property type="entry name" value="ZF_PHD_2"/>
    <property type="match status" value="1"/>
</dbReference>
<sequence length="106" mass="11528">MPAIPLPKPKPAPRKKGQAKVVPKKKNKPTLPSNLSTPPLVPDTSTPSSPVVPISQTLYCICRLPDTGRWMIACDGCDDWFHGACVNIPETQGDLIDKYFCPRCAA</sequence>
<comment type="subcellular location">
    <subcellularLocation>
        <location evidence="1">Nucleus</location>
    </subcellularLocation>
</comment>
<reference evidence="9 10" key="1">
    <citation type="journal article" date="2018" name="Nat. Ecol. Evol.">
        <title>Pezizomycetes genomes reveal the molecular basis of ectomycorrhizal truffle lifestyle.</title>
        <authorList>
            <person name="Murat C."/>
            <person name="Payen T."/>
            <person name="Noel B."/>
            <person name="Kuo A."/>
            <person name="Morin E."/>
            <person name="Chen J."/>
            <person name="Kohler A."/>
            <person name="Krizsan K."/>
            <person name="Balestrini R."/>
            <person name="Da Silva C."/>
            <person name="Montanini B."/>
            <person name="Hainaut M."/>
            <person name="Levati E."/>
            <person name="Barry K.W."/>
            <person name="Belfiori B."/>
            <person name="Cichocki N."/>
            <person name="Clum A."/>
            <person name="Dockter R.B."/>
            <person name="Fauchery L."/>
            <person name="Guy J."/>
            <person name="Iotti M."/>
            <person name="Le Tacon F."/>
            <person name="Lindquist E.A."/>
            <person name="Lipzen A."/>
            <person name="Malagnac F."/>
            <person name="Mello A."/>
            <person name="Molinier V."/>
            <person name="Miyauchi S."/>
            <person name="Poulain J."/>
            <person name="Riccioni C."/>
            <person name="Rubini A."/>
            <person name="Sitrit Y."/>
            <person name="Splivallo R."/>
            <person name="Traeger S."/>
            <person name="Wang M."/>
            <person name="Zifcakova L."/>
            <person name="Wipf D."/>
            <person name="Zambonelli A."/>
            <person name="Paolocci F."/>
            <person name="Nowrousian M."/>
            <person name="Ottonello S."/>
            <person name="Baldrian P."/>
            <person name="Spatafora J.W."/>
            <person name="Henrissat B."/>
            <person name="Nagy L.G."/>
            <person name="Aury J.M."/>
            <person name="Wincker P."/>
            <person name="Grigoriev I.V."/>
            <person name="Bonfante P."/>
            <person name="Martin F.M."/>
        </authorList>
    </citation>
    <scope>NUCLEOTIDE SEQUENCE [LARGE SCALE GENOMIC DNA]</scope>
    <source>
        <strain evidence="9 10">RN42</strain>
    </source>
</reference>
<dbReference type="GO" id="GO:0045893">
    <property type="term" value="P:positive regulation of DNA-templated transcription"/>
    <property type="evidence" value="ECO:0007669"/>
    <property type="project" value="TreeGrafter"/>
</dbReference>
<dbReference type="InterPro" id="IPR001965">
    <property type="entry name" value="Znf_PHD"/>
</dbReference>
<feature type="compositionally biased region" description="Low complexity" evidence="7">
    <location>
        <begin position="29"/>
        <end position="49"/>
    </location>
</feature>
<dbReference type="InterPro" id="IPR019787">
    <property type="entry name" value="Znf_PHD-finger"/>
</dbReference>
<proteinExistence type="predicted"/>
<feature type="non-terminal residue" evidence="9">
    <location>
        <position position="106"/>
    </location>
</feature>
<dbReference type="OrthoDB" id="436852at2759"/>
<gene>
    <name evidence="9" type="ORF">BJ508DRAFT_204587</name>
</gene>
<evidence type="ECO:0000259" key="8">
    <source>
        <dbReference type="PROSITE" id="PS50016"/>
    </source>
</evidence>
<dbReference type="GO" id="GO:0008270">
    <property type="term" value="F:zinc ion binding"/>
    <property type="evidence" value="ECO:0007669"/>
    <property type="project" value="UniProtKB-KW"/>
</dbReference>
<dbReference type="Proteomes" id="UP000275078">
    <property type="component" value="Unassembled WGS sequence"/>
</dbReference>
<evidence type="ECO:0000313" key="9">
    <source>
        <dbReference type="EMBL" id="RPA85914.1"/>
    </source>
</evidence>
<dbReference type="InterPro" id="IPR013083">
    <property type="entry name" value="Znf_RING/FYVE/PHD"/>
</dbReference>
<dbReference type="GO" id="GO:0048188">
    <property type="term" value="C:Set1C/COMPASS complex"/>
    <property type="evidence" value="ECO:0007669"/>
    <property type="project" value="InterPro"/>
</dbReference>
<dbReference type="Pfam" id="PF00628">
    <property type="entry name" value="PHD"/>
    <property type="match status" value="1"/>
</dbReference>
<dbReference type="PANTHER" id="PTHR46174:SF1">
    <property type="entry name" value="CXXC-TYPE ZINC FINGER PROTEIN 1"/>
    <property type="match status" value="1"/>
</dbReference>
<dbReference type="SMART" id="SM00249">
    <property type="entry name" value="PHD"/>
    <property type="match status" value="1"/>
</dbReference>
<accession>A0A3N4IWB2</accession>
<keyword evidence="5" id="KW-0539">Nucleus</keyword>
<dbReference type="PANTHER" id="PTHR46174">
    <property type="entry name" value="CXXC-TYPE ZINC FINGER PROTEIN 1"/>
    <property type="match status" value="1"/>
</dbReference>
<evidence type="ECO:0000256" key="3">
    <source>
        <dbReference type="ARBA" id="ARBA00022771"/>
    </source>
</evidence>
<dbReference type="Gene3D" id="3.30.40.10">
    <property type="entry name" value="Zinc/RING finger domain, C3HC4 (zinc finger)"/>
    <property type="match status" value="1"/>
</dbReference>
<evidence type="ECO:0000256" key="6">
    <source>
        <dbReference type="PROSITE-ProRule" id="PRU00146"/>
    </source>
</evidence>
<dbReference type="InterPro" id="IPR011011">
    <property type="entry name" value="Znf_FYVE_PHD"/>
</dbReference>
<keyword evidence="10" id="KW-1185">Reference proteome</keyword>
<protein>
    <recommendedName>
        <fullName evidence="8">PHD-type domain-containing protein</fullName>
    </recommendedName>
</protein>
<evidence type="ECO:0000256" key="1">
    <source>
        <dbReference type="ARBA" id="ARBA00004123"/>
    </source>
</evidence>
<dbReference type="InterPro" id="IPR019786">
    <property type="entry name" value="Zinc_finger_PHD-type_CS"/>
</dbReference>
<evidence type="ECO:0000256" key="4">
    <source>
        <dbReference type="ARBA" id="ARBA00022833"/>
    </source>
</evidence>
<keyword evidence="4" id="KW-0862">Zinc</keyword>
<feature type="compositionally biased region" description="Basic residues" evidence="7">
    <location>
        <begin position="11"/>
        <end position="28"/>
    </location>
</feature>
<keyword evidence="3 6" id="KW-0863">Zinc-finger</keyword>
<name>A0A3N4IWB2_ASCIM</name>
<evidence type="ECO:0000256" key="7">
    <source>
        <dbReference type="SAM" id="MobiDB-lite"/>
    </source>
</evidence>
<feature type="compositionally biased region" description="Pro residues" evidence="7">
    <location>
        <begin position="1"/>
        <end position="10"/>
    </location>
</feature>
<dbReference type="PROSITE" id="PS01359">
    <property type="entry name" value="ZF_PHD_1"/>
    <property type="match status" value="1"/>
</dbReference>
<feature type="region of interest" description="Disordered" evidence="7">
    <location>
        <begin position="1"/>
        <end position="49"/>
    </location>
</feature>
<evidence type="ECO:0000313" key="10">
    <source>
        <dbReference type="Proteomes" id="UP000275078"/>
    </source>
</evidence>
<dbReference type="STRING" id="1160509.A0A3N4IWB2"/>
<keyword evidence="2" id="KW-0479">Metal-binding</keyword>